<protein>
    <submittedName>
        <fullName evidence="1">Aldehyde:ferredoxin oxidoreductase</fullName>
    </submittedName>
</protein>
<gene>
    <name evidence="1" type="ordered locus">RMDY18_15260</name>
</gene>
<name>D2NNZ0_ROTMD</name>
<reference evidence="1 2" key="3">
    <citation type="journal article" date="2010" name="Sequencing">
        <title>Complete Genome Sequence of Rothia mucilaginosa DY-18: A Clinical Isolate with Dense Meshwork-Like Structures from a Persistent Apical Periodontitis Lesion.</title>
        <authorList>
            <person name="Yamane K."/>
            <person name="Nambu T."/>
            <person name="Yamanaka T."/>
            <person name="Mashimo C."/>
            <person name="Sugimori C."/>
            <person name="Leung K.-P."/>
            <person name="Fukushima H."/>
        </authorList>
    </citation>
    <scope>NUCLEOTIDE SEQUENCE [LARGE SCALE GENOMIC DNA]</scope>
    <source>
        <strain evidence="1 2">DY-18</strain>
    </source>
</reference>
<dbReference type="EMBL" id="AP011540">
    <property type="protein sequence ID" value="BAI65358.1"/>
    <property type="molecule type" value="Genomic_DNA"/>
</dbReference>
<sequence>MVVLLLVFVEDCRHAELAVLCVGGAGERLFLGEGGDGYVFAEDVLEGDGVASRGDVGSCFLRHGLNGCDDDVQLRRHRGEFFIGHLNECQRCQVLYLFKGDGRHGSPVVCFLVSSLV</sequence>
<accession>D2NNZ0</accession>
<dbReference type="KEGG" id="rmu:RMDY18_15260"/>
<proteinExistence type="predicted"/>
<evidence type="ECO:0000313" key="2">
    <source>
        <dbReference type="Proteomes" id="UP000001883"/>
    </source>
</evidence>
<reference evidence="2" key="1">
    <citation type="submission" date="2009-07" db="EMBL/GenBank/DDBJ databases">
        <title>Complete genome sequence of Rothia mucilaginosa DJ.</title>
        <authorList>
            <person name="Yamane K."/>
            <person name="Nambu T."/>
            <person name="Mashimo C."/>
            <person name="Sugimori C."/>
            <person name="Yamanaka T."/>
            <person name="Leung K."/>
            <person name="Fukushima H."/>
        </authorList>
    </citation>
    <scope>NUCLEOTIDE SEQUENCE [LARGE SCALE GENOMIC DNA]</scope>
    <source>
        <strain evidence="2">DY-18</strain>
    </source>
</reference>
<dbReference type="Proteomes" id="UP000001883">
    <property type="component" value="Chromosome"/>
</dbReference>
<reference evidence="1 2" key="2">
    <citation type="journal article" date="2010" name="J Osaka Dent Univ">
        <title>Isolation and identification of Rothia mucilaginosa from persistent apical periodontitis lesions.</title>
        <authorList>
            <person name="Yamane K."/>
            <person name="Yoshida M."/>
            <person name="Fujihira T."/>
            <person name="Baba T."/>
            <person name="Tsuji N."/>
            <person name="Hayashi H."/>
            <person name="Sugimori C."/>
            <person name="Yamanaka T."/>
            <person name="Mashimo C."/>
            <person name="Nambu T."/>
            <person name="Kawai H."/>
            <person name="Fukushima H."/>
        </authorList>
    </citation>
    <scope>NUCLEOTIDE SEQUENCE [LARGE SCALE GENOMIC DNA]</scope>
    <source>
        <strain evidence="1 2">DY-18</strain>
    </source>
</reference>
<dbReference type="AlphaFoldDB" id="D2NNZ0"/>
<evidence type="ECO:0000313" key="1">
    <source>
        <dbReference type="EMBL" id="BAI65358.1"/>
    </source>
</evidence>
<dbReference type="HOGENOM" id="CLU_2083117_0_0_11"/>
<organism evidence="1 2">
    <name type="scientific">Rothia mucilaginosa (strain DY-18)</name>
    <name type="common">Stomatococcus mucilaginosus</name>
    <dbReference type="NCBI Taxonomy" id="680646"/>
    <lineage>
        <taxon>Bacteria</taxon>
        <taxon>Bacillati</taxon>
        <taxon>Actinomycetota</taxon>
        <taxon>Actinomycetes</taxon>
        <taxon>Micrococcales</taxon>
        <taxon>Micrococcaceae</taxon>
        <taxon>Rothia</taxon>
    </lineage>
</organism>
<dbReference type="STRING" id="680646.RMDY18_15260"/>
<keyword evidence="2" id="KW-1185">Reference proteome</keyword>